<reference evidence="1 2" key="1">
    <citation type="journal article" date="2015" name="Sci. Rep.">
        <title>The power of single molecule real-time sequencing technology in the de novo assembly of a eukaryotic genome.</title>
        <authorList>
            <person name="Sakai H."/>
            <person name="Naito K."/>
            <person name="Ogiso-Tanaka E."/>
            <person name="Takahashi Y."/>
            <person name="Iseki K."/>
            <person name="Muto C."/>
            <person name="Satou K."/>
            <person name="Teruya K."/>
            <person name="Shiroma A."/>
            <person name="Shimoji M."/>
            <person name="Hirano T."/>
            <person name="Itoh T."/>
            <person name="Kaga A."/>
            <person name="Tomooka N."/>
        </authorList>
    </citation>
    <scope>NUCLEOTIDE SEQUENCE [LARGE SCALE GENOMIC DNA]</scope>
    <source>
        <strain evidence="2">cv. Shumari</strain>
    </source>
</reference>
<protein>
    <submittedName>
        <fullName evidence="1">Uncharacterized protein</fullName>
    </submittedName>
</protein>
<organism evidence="1 2">
    <name type="scientific">Vigna angularis var. angularis</name>
    <dbReference type="NCBI Taxonomy" id="157739"/>
    <lineage>
        <taxon>Eukaryota</taxon>
        <taxon>Viridiplantae</taxon>
        <taxon>Streptophyta</taxon>
        <taxon>Embryophyta</taxon>
        <taxon>Tracheophyta</taxon>
        <taxon>Spermatophyta</taxon>
        <taxon>Magnoliopsida</taxon>
        <taxon>eudicotyledons</taxon>
        <taxon>Gunneridae</taxon>
        <taxon>Pentapetalae</taxon>
        <taxon>rosids</taxon>
        <taxon>fabids</taxon>
        <taxon>Fabales</taxon>
        <taxon>Fabaceae</taxon>
        <taxon>Papilionoideae</taxon>
        <taxon>50 kb inversion clade</taxon>
        <taxon>NPAAA clade</taxon>
        <taxon>indigoferoid/millettioid clade</taxon>
        <taxon>Phaseoleae</taxon>
        <taxon>Vigna</taxon>
    </lineage>
</organism>
<sequence>MVWTFFYIRPSPASCSSLYTFSVIKYQPSFMLPFSCYLHLWTCERIGHQYKKLTTRNTEVERPLLNRLLQNQIPD</sequence>
<keyword evidence="2" id="KW-1185">Reference proteome</keyword>
<accession>A0A0S3T6D0</accession>
<dbReference type="EMBL" id="AP015043">
    <property type="protein sequence ID" value="BAU00432.1"/>
    <property type="molecule type" value="Genomic_DNA"/>
</dbReference>
<evidence type="ECO:0000313" key="2">
    <source>
        <dbReference type="Proteomes" id="UP000291084"/>
    </source>
</evidence>
<dbReference type="AlphaFoldDB" id="A0A0S3T6D0"/>
<dbReference type="Proteomes" id="UP000291084">
    <property type="component" value="Chromosome 10"/>
</dbReference>
<proteinExistence type="predicted"/>
<name>A0A0S3T6D0_PHAAN</name>
<gene>
    <name evidence="1" type="primary">Vigan.10G202500</name>
    <name evidence="1" type="ORF">VIGAN_10202500</name>
</gene>
<evidence type="ECO:0000313" key="1">
    <source>
        <dbReference type="EMBL" id="BAU00432.1"/>
    </source>
</evidence>